<accession>A0A383AIP8</accession>
<evidence type="ECO:0000259" key="4">
    <source>
        <dbReference type="Pfam" id="PF07934"/>
    </source>
</evidence>
<dbReference type="EMBL" id="UINC01192481">
    <property type="protein sequence ID" value="SVE07642.1"/>
    <property type="molecule type" value="Genomic_DNA"/>
</dbReference>
<dbReference type="AlphaFoldDB" id="A0A383AIP8"/>
<feature type="domain" description="8-oxoguanine DNA glycosylase N-terminal" evidence="4">
    <location>
        <begin position="8"/>
        <end position="85"/>
    </location>
</feature>
<dbReference type="InterPro" id="IPR012904">
    <property type="entry name" value="OGG_N"/>
</dbReference>
<dbReference type="Pfam" id="PF07934">
    <property type="entry name" value="OGG_N"/>
    <property type="match status" value="1"/>
</dbReference>
<reference evidence="5" key="1">
    <citation type="submission" date="2018-05" db="EMBL/GenBank/DDBJ databases">
        <authorList>
            <person name="Lanie J.A."/>
            <person name="Ng W.-L."/>
            <person name="Kazmierczak K.M."/>
            <person name="Andrzejewski T.M."/>
            <person name="Davidsen T.M."/>
            <person name="Wayne K.J."/>
            <person name="Tettelin H."/>
            <person name="Glass J.I."/>
            <person name="Rusch D."/>
            <person name="Podicherti R."/>
            <person name="Tsui H.-C.T."/>
            <person name="Winkler M.E."/>
        </authorList>
    </citation>
    <scope>NUCLEOTIDE SEQUENCE</scope>
</reference>
<dbReference type="SUPFAM" id="SSF55945">
    <property type="entry name" value="TATA-box binding protein-like"/>
    <property type="match status" value="1"/>
</dbReference>
<keyword evidence="1" id="KW-0227">DNA damage</keyword>
<evidence type="ECO:0000256" key="1">
    <source>
        <dbReference type="ARBA" id="ARBA00022763"/>
    </source>
</evidence>
<proteinExistence type="predicted"/>
<gene>
    <name evidence="5" type="ORF">METZ01_LOCUS460496</name>
</gene>
<evidence type="ECO:0000256" key="2">
    <source>
        <dbReference type="ARBA" id="ARBA00022801"/>
    </source>
</evidence>
<dbReference type="Gene3D" id="3.30.310.260">
    <property type="match status" value="1"/>
</dbReference>
<feature type="non-terminal residue" evidence="5">
    <location>
        <position position="90"/>
    </location>
</feature>
<name>A0A383AIP8_9ZZZZ</name>
<dbReference type="GO" id="GO:0003684">
    <property type="term" value="F:damaged DNA binding"/>
    <property type="evidence" value="ECO:0007669"/>
    <property type="project" value="InterPro"/>
</dbReference>
<dbReference type="GO" id="GO:0008534">
    <property type="term" value="F:oxidized purine nucleobase lesion DNA N-glycosylase activity"/>
    <property type="evidence" value="ECO:0007669"/>
    <property type="project" value="InterPro"/>
</dbReference>
<keyword evidence="2" id="KW-0378">Hydrolase</keyword>
<evidence type="ECO:0000313" key="5">
    <source>
        <dbReference type="EMBL" id="SVE07642.1"/>
    </source>
</evidence>
<evidence type="ECO:0000256" key="3">
    <source>
        <dbReference type="ARBA" id="ARBA00023204"/>
    </source>
</evidence>
<keyword evidence="3" id="KW-0234">DNA repair</keyword>
<protein>
    <recommendedName>
        <fullName evidence="4">8-oxoguanine DNA glycosylase N-terminal domain-containing protein</fullName>
    </recommendedName>
</protein>
<organism evidence="5">
    <name type="scientific">marine metagenome</name>
    <dbReference type="NCBI Taxonomy" id="408172"/>
    <lineage>
        <taxon>unclassified sequences</taxon>
        <taxon>metagenomes</taxon>
        <taxon>ecological metagenomes</taxon>
    </lineage>
</organism>
<sequence>MNLKTNIPVNLDLTIRSGQLFHWTKTANNTFKIIIRRTVIKANQINENIIKVEIKGEKLDEEKLRTTLGLNIERQKLLTILKKDKLISQI</sequence>
<dbReference type="GO" id="GO:0006289">
    <property type="term" value="P:nucleotide-excision repair"/>
    <property type="evidence" value="ECO:0007669"/>
    <property type="project" value="InterPro"/>
</dbReference>